<dbReference type="AlphaFoldDB" id="A0A1H1BWK4"/>
<dbReference type="Pfam" id="PF20062">
    <property type="entry name" value="DUF6461"/>
    <property type="match status" value="1"/>
</dbReference>
<protein>
    <submittedName>
        <fullName evidence="1">Uncharacterized protein</fullName>
    </submittedName>
</protein>
<dbReference type="EMBL" id="FNKK01000002">
    <property type="protein sequence ID" value="SDQ55786.1"/>
    <property type="molecule type" value="Genomic_DNA"/>
</dbReference>
<organism evidence="1 2">
    <name type="scientific">Thermostaphylospora chromogena</name>
    <dbReference type="NCBI Taxonomy" id="35622"/>
    <lineage>
        <taxon>Bacteria</taxon>
        <taxon>Bacillati</taxon>
        <taxon>Actinomycetota</taxon>
        <taxon>Actinomycetes</taxon>
        <taxon>Streptosporangiales</taxon>
        <taxon>Thermomonosporaceae</taxon>
        <taxon>Thermostaphylospora</taxon>
    </lineage>
</organism>
<dbReference type="Proteomes" id="UP000217103">
    <property type="component" value="Unassembled WGS sequence"/>
</dbReference>
<dbReference type="InterPro" id="IPR045592">
    <property type="entry name" value="DUF6461"/>
</dbReference>
<evidence type="ECO:0000313" key="2">
    <source>
        <dbReference type="Proteomes" id="UP000217103"/>
    </source>
</evidence>
<gene>
    <name evidence="1" type="ORF">SAMN04489764_1140</name>
</gene>
<proteinExistence type="predicted"/>
<reference evidence="1 2" key="1">
    <citation type="submission" date="2016-10" db="EMBL/GenBank/DDBJ databases">
        <authorList>
            <person name="de Groot N.N."/>
        </authorList>
    </citation>
    <scope>NUCLEOTIDE SEQUENCE [LARGE SCALE GENOMIC DNA]</scope>
    <source>
        <strain evidence="1 2">DSM 43794</strain>
    </source>
</reference>
<dbReference type="OrthoDB" id="3505363at2"/>
<accession>A0A1H1BWK4</accession>
<keyword evidence="2" id="KW-1185">Reference proteome</keyword>
<sequence>MRPSSLLVVIGLVVSSAFTVYARSWPLLPKPCCVTWVRTGESDAAFADLVRRFGGDAATAHPATWHDLETEAYEELDEDADGAMLAARTGAWTVVMEPFNPRGINVRILREVAADSQAYSVMWTADRQVRVTYVADGALVATFDPINLKSMTPEEGHAWLAGLTVTKRQWRHNGFAAALATAEELTGIRLDDAWLRQVHLGIWLYPPPSRPANPMELLDPDMRAIAERDPRIGAIAADPTPDKLPEIIRIAAEIAVAAADLDEPLVEEALRFIATGDRGAAAQEVRGRLFSLRDRYRSESARRQDASPGHDPEHDRLLVKERAVQTLIYALKPDEDLAVLATYTAETADYTQPSQENGDRERIRVLRVITHYLRTGESLL</sequence>
<dbReference type="RefSeq" id="WP_131815441.1">
    <property type="nucleotide sequence ID" value="NZ_FNKK01000002.1"/>
</dbReference>
<evidence type="ECO:0000313" key="1">
    <source>
        <dbReference type="EMBL" id="SDQ55786.1"/>
    </source>
</evidence>
<name>A0A1H1BWK4_9ACTN</name>